<feature type="region of interest" description="Disordered" evidence="1">
    <location>
        <begin position="38"/>
        <end position="81"/>
    </location>
</feature>
<keyword evidence="3" id="KW-1185">Reference proteome</keyword>
<comment type="caution">
    <text evidence="2">The sequence shown here is derived from an EMBL/GenBank/DDBJ whole genome shotgun (WGS) entry which is preliminary data.</text>
</comment>
<evidence type="ECO:0000256" key="1">
    <source>
        <dbReference type="SAM" id="MobiDB-lite"/>
    </source>
</evidence>
<dbReference type="InParanoid" id="A0A5J5ENT9"/>
<dbReference type="OrthoDB" id="2142759at2759"/>
<dbReference type="EMBL" id="VXIS01000195">
    <property type="protein sequence ID" value="KAA8897638.1"/>
    <property type="molecule type" value="Genomic_DNA"/>
</dbReference>
<organism evidence="2 3">
    <name type="scientific">Sphaerosporella brunnea</name>
    <dbReference type="NCBI Taxonomy" id="1250544"/>
    <lineage>
        <taxon>Eukaryota</taxon>
        <taxon>Fungi</taxon>
        <taxon>Dikarya</taxon>
        <taxon>Ascomycota</taxon>
        <taxon>Pezizomycotina</taxon>
        <taxon>Pezizomycetes</taxon>
        <taxon>Pezizales</taxon>
        <taxon>Pyronemataceae</taxon>
        <taxon>Sphaerosporella</taxon>
    </lineage>
</organism>
<dbReference type="AlphaFoldDB" id="A0A5J5ENT9"/>
<accession>A0A5J5ENT9</accession>
<gene>
    <name evidence="2" type="ORF">FN846DRAFT_910311</name>
</gene>
<evidence type="ECO:0000313" key="2">
    <source>
        <dbReference type="EMBL" id="KAA8897638.1"/>
    </source>
</evidence>
<protein>
    <recommendedName>
        <fullName evidence="4">HNH nuclease domain-containing protein</fullName>
    </recommendedName>
</protein>
<name>A0A5J5ENT9_9PEZI</name>
<sequence length="216" mass="23723">MAAFIRRSFQGLSAADAAGVTPTADAPDDAAIVTAAADGETSQATGQSGDIKKHKCKPNRKRKAKHKAIHQEKKTENDQPCNIPKVTGETAITPGLVSVSAVFAKNWIHLRRCVKVSEINPTTDVRNVVSMRPDLLMSFDDGDFVLVPKEGEFCIHFLKPTFEFGPLFHNRIVSALADDVAVPFLYARFAWAIFPEQDDENDQPRSASNGLCETRR</sequence>
<dbReference type="Proteomes" id="UP000326924">
    <property type="component" value="Unassembled WGS sequence"/>
</dbReference>
<feature type="compositionally biased region" description="Basic residues" evidence="1">
    <location>
        <begin position="52"/>
        <end position="68"/>
    </location>
</feature>
<reference evidence="2 3" key="1">
    <citation type="submission" date="2019-09" db="EMBL/GenBank/DDBJ databases">
        <title>Draft genome of the ectomycorrhizal ascomycete Sphaerosporella brunnea.</title>
        <authorList>
            <consortium name="DOE Joint Genome Institute"/>
            <person name="Benucci G.M."/>
            <person name="Marozzi G."/>
            <person name="Antonielli L."/>
            <person name="Sanchez S."/>
            <person name="Marco P."/>
            <person name="Wang X."/>
            <person name="Falini L.B."/>
            <person name="Barry K."/>
            <person name="Haridas S."/>
            <person name="Lipzen A."/>
            <person name="Labutti K."/>
            <person name="Grigoriev I.V."/>
            <person name="Murat C."/>
            <person name="Martin F."/>
            <person name="Albertini E."/>
            <person name="Donnini D."/>
            <person name="Bonito G."/>
        </authorList>
    </citation>
    <scope>NUCLEOTIDE SEQUENCE [LARGE SCALE GENOMIC DNA]</scope>
    <source>
        <strain evidence="2 3">Sb_GMNB300</strain>
    </source>
</reference>
<evidence type="ECO:0008006" key="4">
    <source>
        <dbReference type="Google" id="ProtNLM"/>
    </source>
</evidence>
<proteinExistence type="predicted"/>
<evidence type="ECO:0000313" key="3">
    <source>
        <dbReference type="Proteomes" id="UP000326924"/>
    </source>
</evidence>